<keyword evidence="2" id="KW-1185">Reference proteome</keyword>
<evidence type="ECO:0000313" key="1">
    <source>
        <dbReference type="EMBL" id="ORJ26653.1"/>
    </source>
</evidence>
<protein>
    <recommendedName>
        <fullName evidence="3">Lipoyl-binding domain-containing protein</fullName>
    </recommendedName>
</protein>
<comment type="caution">
    <text evidence="1">The sequence shown here is derived from an EMBL/GenBank/DDBJ whole genome shotgun (WGS) entry which is preliminary data.</text>
</comment>
<dbReference type="Gene3D" id="2.40.50.100">
    <property type="match status" value="1"/>
</dbReference>
<dbReference type="EMBL" id="MRWE01000005">
    <property type="protein sequence ID" value="ORJ26653.1"/>
    <property type="molecule type" value="Genomic_DNA"/>
</dbReference>
<proteinExistence type="predicted"/>
<accession>A0A1X0WIV0</accession>
<dbReference type="SUPFAM" id="SSF51230">
    <property type="entry name" value="Single hybrid motif"/>
    <property type="match status" value="1"/>
</dbReference>
<sequence length="146" mass="15935">MIAINEIRQIAQKMQASGLGNIEISGKDFSLRLRCTDEELYRCLPLPKEAAPVAIKAAKKGQFWATHPMQDKAPIAKGAWVEAGDCLGFLQFGDLYLPVRSPLAGEITRLAVASGETVGRGRGLFMLRPAPENRPIEEVKACDTLI</sequence>
<gene>
    <name evidence="1" type="ORF">BS640_04390</name>
</gene>
<dbReference type="GeneID" id="93566052"/>
<evidence type="ECO:0000313" key="2">
    <source>
        <dbReference type="Proteomes" id="UP000192536"/>
    </source>
</evidence>
<dbReference type="InterPro" id="IPR011053">
    <property type="entry name" value="Single_hybrid_motif"/>
</dbReference>
<name>A0A1X0WIV0_9GAMM</name>
<dbReference type="RefSeq" id="WP_017493307.1">
    <property type="nucleotide sequence ID" value="NZ_CAUQAZ010000062.1"/>
</dbReference>
<dbReference type="STRING" id="1646377.BS640_04390"/>
<dbReference type="AlphaFoldDB" id="A0A1X0WIV0"/>
<reference evidence="1 2" key="1">
    <citation type="journal article" date="2017" name="Int. J. Syst. Evol. Microbiol.">
        <title>Rouxiella badensis sp. nov. and Rouxiella silvae sp. nov. isolated from peat bog soil in Germany and emendation of the genus description.</title>
        <authorList>
            <person name="Le Fleche-Mateos A."/>
            <person name="Kugler J.H."/>
            <person name="Hansen S.H."/>
            <person name="Syldatk C."/>
            <person name="Hausmann R."/>
            <person name="Lomprez F."/>
            <person name="Vandenbogaert M."/>
            <person name="Manuguerra J.C."/>
            <person name="Grimont P.A."/>
        </authorList>
    </citation>
    <scope>NUCLEOTIDE SEQUENCE [LARGE SCALE GENOMIC DNA]</scope>
    <source>
        <strain evidence="1 2">DSM 100043</strain>
    </source>
</reference>
<dbReference type="Proteomes" id="UP000192536">
    <property type="component" value="Unassembled WGS sequence"/>
</dbReference>
<evidence type="ECO:0008006" key="3">
    <source>
        <dbReference type="Google" id="ProtNLM"/>
    </source>
</evidence>
<organism evidence="1 2">
    <name type="scientific">Rouxiella badensis</name>
    <dbReference type="NCBI Taxonomy" id="1646377"/>
    <lineage>
        <taxon>Bacteria</taxon>
        <taxon>Pseudomonadati</taxon>
        <taxon>Pseudomonadota</taxon>
        <taxon>Gammaproteobacteria</taxon>
        <taxon>Enterobacterales</taxon>
        <taxon>Yersiniaceae</taxon>
        <taxon>Rouxiella</taxon>
    </lineage>
</organism>